<dbReference type="FunFam" id="3.40.605.10:FF:000004">
    <property type="entry name" value="Aldehyde dehydrogenase"/>
    <property type="match status" value="1"/>
</dbReference>
<dbReference type="EMBL" id="NAJQ01000156">
    <property type="protein sequence ID" value="TKA76664.1"/>
    <property type="molecule type" value="Genomic_DNA"/>
</dbReference>
<comment type="similarity">
    <text evidence="2">Belongs to the aldehyde dehydrogenase family.</text>
</comment>
<dbReference type="Pfam" id="PF00171">
    <property type="entry name" value="Aldedh"/>
    <property type="match status" value="1"/>
</dbReference>
<dbReference type="InterPro" id="IPR016162">
    <property type="entry name" value="Ald_DH_N"/>
</dbReference>
<sequence length="1040" mass="114481">MSRDLHGSSGEPSYGTFAGDSTTANSPVTTMAFNAAAGHSDTKHGSLDGEHAHGHDILKGDIIVGTIAGEEARQATEHEHNLSFRDAIRLYPAAIGWSVFFSLGIIMTAFDPQLLGNLYATPAFQRDFGYLYEGSWIIKAPWQTGLSMGSPIGQIAPTYASEVSPIALRGVLTSYINLCFVIGQLIANGVIAGTSQLNNHWAYSGPFASQWFWCLVILVGWPFAPESPWFLIRKGRFDEAESSLRRLASKEVDIKPAMAMMIETDRLEQELEAGTTYLDCFRQINRRRTEIAMGVYSIQVISGIYLVGYATYFFTLAGLPTDKAFDMSIGFLALGFVGTLCSWVLLVNFGRRIIYNVGLSALVVLLLIIGILDCAPGYTENTPLIWAQSSLMLVWNLCYGLSVGPVCFVILCEVSATKVRSKTIALATATQALVGIVMTIAIPYLINPDQANARGKIGFFFGGLGALSLLWSFFRVPETKGRTYEELDIMFSRGASRLLAASLRIVIGIEYMIYLKMDDLAPFTHTPVDDIPGIHDRITRTFHTHTTRILQYRLKQLRSLYWGLKDEEPALTEALKLDLGKSAYEAYMSEIGWCLNDILFVCKNLEAWMKDEAAPDMPLMNMLMRPRIRKDPLGAVLIIGAYNFPYMLALGPLIGAIASGCTAVLKPSENAPNSARIMQHIIEQSLSSDAYEVVQGGIPETTALLEQKWDKIFYTGNVGVGKIIAKKAAETLTPVTLELGGRNPAIVSKHADPRLAARRLLWAKLFNAGQVCVSQNYVLVDKEVLPAFMHELGEALREFQPQGAKDNDDYSHIVNERQWSRLKSLLDSTKGKIIYGGHTDQDSLLFEPTVVQVESADDPLVREESFGPLVPILPVQDLEEAIRTANEVHATPLALYTFGSKADNAKVLAETRSGGATMNDAIFHASMPTLAFGGVGDSGQGAYRGMASFDCFTHRRSVTQTPGWMEGLLNVRYPPYTAEKSKKIKQMQDLKPDFDRQGNTKRSLVWWLLLLGGKGTVSAGVRWAVFVSLLAVGARVYRGR</sequence>
<comment type="similarity">
    <text evidence="3">Belongs to the major facilitator superfamily. Sugar transporter (TC 2.A.1.1) family.</text>
</comment>
<dbReference type="InterPro" id="IPR016163">
    <property type="entry name" value="Ald_DH_C"/>
</dbReference>
<protein>
    <recommendedName>
        <fullName evidence="12">Beta-apo-4'-carotenal oxygenase</fullName>
        <ecNumber evidence="11">1.2.1.82</ecNumber>
    </recommendedName>
    <alternativeName>
        <fullName evidence="13">Beta-apo-4'-carotenal dehydrogenase</fullName>
    </alternativeName>
</protein>
<organism evidence="17 18">
    <name type="scientific">Friedmanniomyces simplex</name>
    <dbReference type="NCBI Taxonomy" id="329884"/>
    <lineage>
        <taxon>Eukaryota</taxon>
        <taxon>Fungi</taxon>
        <taxon>Dikarya</taxon>
        <taxon>Ascomycota</taxon>
        <taxon>Pezizomycotina</taxon>
        <taxon>Dothideomycetes</taxon>
        <taxon>Dothideomycetidae</taxon>
        <taxon>Mycosphaerellales</taxon>
        <taxon>Teratosphaeriaceae</taxon>
        <taxon>Friedmanniomyces</taxon>
    </lineage>
</organism>
<comment type="subcellular location">
    <subcellularLocation>
        <location evidence="1">Membrane</location>
        <topology evidence="1">Multi-pass membrane protein</topology>
    </subcellularLocation>
</comment>
<feature type="transmembrane region" description="Helical" evidence="15">
    <location>
        <begin position="90"/>
        <end position="110"/>
    </location>
</feature>
<keyword evidence="4" id="KW-0813">Transport</keyword>
<evidence type="ECO:0000256" key="6">
    <source>
        <dbReference type="ARBA" id="ARBA00022746"/>
    </source>
</evidence>
<dbReference type="FunFam" id="1.20.1250.20:FF:000078">
    <property type="entry name" value="MFS maltose transporter, putative"/>
    <property type="match status" value="1"/>
</dbReference>
<feature type="transmembrane region" description="Helical" evidence="15">
    <location>
        <begin position="327"/>
        <end position="346"/>
    </location>
</feature>
<dbReference type="GO" id="GO:0016117">
    <property type="term" value="P:carotenoid biosynthetic process"/>
    <property type="evidence" value="ECO:0007669"/>
    <property type="project" value="UniProtKB-KW"/>
</dbReference>
<dbReference type="Pfam" id="PF00083">
    <property type="entry name" value="Sugar_tr"/>
    <property type="match status" value="1"/>
</dbReference>
<evidence type="ECO:0000259" key="16">
    <source>
        <dbReference type="Pfam" id="PF00171"/>
    </source>
</evidence>
<dbReference type="AlphaFoldDB" id="A0A4U0XHV5"/>
<dbReference type="Proteomes" id="UP000309340">
    <property type="component" value="Unassembled WGS sequence"/>
</dbReference>
<comment type="caution">
    <text evidence="17">The sequence shown here is derived from an EMBL/GenBank/DDBJ whole genome shotgun (WGS) entry which is preliminary data.</text>
</comment>
<keyword evidence="5 15" id="KW-0812">Transmembrane</keyword>
<keyword evidence="7 15" id="KW-1133">Transmembrane helix</keyword>
<keyword evidence="18" id="KW-1185">Reference proteome</keyword>
<name>A0A4U0XHV5_9PEZI</name>
<dbReference type="NCBIfam" id="TIGR00879">
    <property type="entry name" value="SP"/>
    <property type="match status" value="1"/>
</dbReference>
<reference evidence="17 18" key="1">
    <citation type="submission" date="2017-03" db="EMBL/GenBank/DDBJ databases">
        <title>Genomes of endolithic fungi from Antarctica.</title>
        <authorList>
            <person name="Coleine C."/>
            <person name="Masonjones S."/>
            <person name="Stajich J.E."/>
        </authorList>
    </citation>
    <scope>NUCLEOTIDE SEQUENCE [LARGE SCALE GENOMIC DNA]</scope>
    <source>
        <strain evidence="17 18">CCFEE 5184</strain>
    </source>
</reference>
<dbReference type="InterPro" id="IPR016161">
    <property type="entry name" value="Ald_DH/histidinol_DH"/>
</dbReference>
<keyword evidence="10 15" id="KW-0472">Membrane</keyword>
<feature type="region of interest" description="Disordered" evidence="14">
    <location>
        <begin position="1"/>
        <end position="21"/>
    </location>
</feature>
<dbReference type="CDD" id="cd07135">
    <property type="entry name" value="ALDH_F14-YMR110C"/>
    <property type="match status" value="1"/>
</dbReference>
<dbReference type="Gene3D" id="1.20.1250.20">
    <property type="entry name" value="MFS general substrate transporter like domains"/>
    <property type="match status" value="1"/>
</dbReference>
<dbReference type="GO" id="GO:0022857">
    <property type="term" value="F:transmembrane transporter activity"/>
    <property type="evidence" value="ECO:0007669"/>
    <property type="project" value="InterPro"/>
</dbReference>
<dbReference type="GO" id="GO:0005737">
    <property type="term" value="C:cytoplasm"/>
    <property type="evidence" value="ECO:0007669"/>
    <property type="project" value="TreeGrafter"/>
</dbReference>
<evidence type="ECO:0000256" key="2">
    <source>
        <dbReference type="ARBA" id="ARBA00009986"/>
    </source>
</evidence>
<dbReference type="STRING" id="329884.A0A4U0XHV5"/>
<evidence type="ECO:0000256" key="10">
    <source>
        <dbReference type="ARBA" id="ARBA00023136"/>
    </source>
</evidence>
<keyword evidence="8" id="KW-0560">Oxidoreductase</keyword>
<dbReference type="SUPFAM" id="SSF53720">
    <property type="entry name" value="ALDH-like"/>
    <property type="match status" value="1"/>
</dbReference>
<keyword evidence="9" id="KW-0520">NAD</keyword>
<keyword evidence="6" id="KW-0125">Carotenoid biosynthesis</keyword>
<dbReference type="FunFam" id="3.40.309.10:FF:000025">
    <property type="entry name" value="Aldehyde dehydrogenase"/>
    <property type="match status" value="1"/>
</dbReference>
<feature type="transmembrane region" description="Helical" evidence="15">
    <location>
        <begin position="457"/>
        <end position="474"/>
    </location>
</feature>
<feature type="transmembrane region" description="Helical" evidence="15">
    <location>
        <begin position="424"/>
        <end position="445"/>
    </location>
</feature>
<dbReference type="EC" id="1.2.1.82" evidence="11"/>
<feature type="transmembrane region" description="Helical" evidence="15">
    <location>
        <begin position="392"/>
        <end position="412"/>
    </location>
</feature>
<dbReference type="GO" id="GO:0016020">
    <property type="term" value="C:membrane"/>
    <property type="evidence" value="ECO:0007669"/>
    <property type="project" value="UniProtKB-SubCell"/>
</dbReference>
<dbReference type="InterPro" id="IPR005828">
    <property type="entry name" value="MFS_sugar_transport-like"/>
</dbReference>
<gene>
    <name evidence="17" type="ORF">B0A55_02594</name>
</gene>
<evidence type="ECO:0000256" key="12">
    <source>
        <dbReference type="ARBA" id="ARBA00071369"/>
    </source>
</evidence>
<evidence type="ECO:0000256" key="14">
    <source>
        <dbReference type="SAM" id="MobiDB-lite"/>
    </source>
</evidence>
<evidence type="ECO:0000256" key="9">
    <source>
        <dbReference type="ARBA" id="ARBA00023027"/>
    </source>
</evidence>
<evidence type="ECO:0000313" key="17">
    <source>
        <dbReference type="EMBL" id="TKA76664.1"/>
    </source>
</evidence>
<evidence type="ECO:0000256" key="5">
    <source>
        <dbReference type="ARBA" id="ARBA00022692"/>
    </source>
</evidence>
<dbReference type="InterPro" id="IPR036259">
    <property type="entry name" value="MFS_trans_sf"/>
</dbReference>
<evidence type="ECO:0000313" key="18">
    <source>
        <dbReference type="Proteomes" id="UP000309340"/>
    </source>
</evidence>
<dbReference type="PANTHER" id="PTHR43570:SF11">
    <property type="entry name" value="ALDEHYDE DEHYDROGENASE"/>
    <property type="match status" value="1"/>
</dbReference>
<dbReference type="InterPro" id="IPR003663">
    <property type="entry name" value="Sugar/inositol_transpt"/>
</dbReference>
<proteinExistence type="inferred from homology"/>
<feature type="transmembrane region" description="Helical" evidence="15">
    <location>
        <begin position="291"/>
        <end position="315"/>
    </location>
</feature>
<evidence type="ECO:0000256" key="8">
    <source>
        <dbReference type="ARBA" id="ARBA00023002"/>
    </source>
</evidence>
<evidence type="ECO:0000256" key="7">
    <source>
        <dbReference type="ARBA" id="ARBA00022989"/>
    </source>
</evidence>
<evidence type="ECO:0000256" key="15">
    <source>
        <dbReference type="SAM" id="Phobius"/>
    </source>
</evidence>
<dbReference type="PANTHER" id="PTHR43570">
    <property type="entry name" value="ALDEHYDE DEHYDROGENASE"/>
    <property type="match status" value="1"/>
</dbReference>
<evidence type="ECO:0000256" key="4">
    <source>
        <dbReference type="ARBA" id="ARBA00022448"/>
    </source>
</evidence>
<evidence type="ECO:0000256" key="1">
    <source>
        <dbReference type="ARBA" id="ARBA00004141"/>
    </source>
</evidence>
<dbReference type="SUPFAM" id="SSF103473">
    <property type="entry name" value="MFS general substrate transporter"/>
    <property type="match status" value="1"/>
</dbReference>
<dbReference type="Gene3D" id="3.40.309.10">
    <property type="entry name" value="Aldehyde Dehydrogenase, Chain A, domain 2"/>
    <property type="match status" value="1"/>
</dbReference>
<dbReference type="GO" id="GO:0006081">
    <property type="term" value="P:aldehyde metabolic process"/>
    <property type="evidence" value="ECO:0007669"/>
    <property type="project" value="InterPro"/>
</dbReference>
<dbReference type="OrthoDB" id="440325at2759"/>
<dbReference type="InterPro" id="IPR012394">
    <property type="entry name" value="Aldehyde_DH_NAD(P)"/>
</dbReference>
<accession>A0A4U0XHV5</accession>
<evidence type="ECO:0000256" key="11">
    <source>
        <dbReference type="ARBA" id="ARBA00066967"/>
    </source>
</evidence>
<feature type="transmembrane region" description="Helical" evidence="15">
    <location>
        <begin position="633"/>
        <end position="658"/>
    </location>
</feature>
<feature type="transmembrane region" description="Helical" evidence="15">
    <location>
        <begin position="353"/>
        <end position="372"/>
    </location>
</feature>
<dbReference type="GO" id="GO:0004029">
    <property type="term" value="F:aldehyde dehydrogenase (NAD+) activity"/>
    <property type="evidence" value="ECO:0007669"/>
    <property type="project" value="TreeGrafter"/>
</dbReference>
<evidence type="ECO:0000256" key="3">
    <source>
        <dbReference type="ARBA" id="ARBA00010992"/>
    </source>
</evidence>
<evidence type="ECO:0000256" key="13">
    <source>
        <dbReference type="ARBA" id="ARBA00082640"/>
    </source>
</evidence>
<dbReference type="InterPro" id="IPR015590">
    <property type="entry name" value="Aldehyde_DH_dom"/>
</dbReference>
<dbReference type="Gene3D" id="3.40.605.10">
    <property type="entry name" value="Aldehyde Dehydrogenase, Chain A, domain 1"/>
    <property type="match status" value="1"/>
</dbReference>
<feature type="domain" description="Aldehyde dehydrogenase" evidence="16">
    <location>
        <begin position="542"/>
        <end position="958"/>
    </location>
</feature>